<evidence type="ECO:0000313" key="2">
    <source>
        <dbReference type="EMBL" id="OZM57192.1"/>
    </source>
</evidence>
<keyword evidence="1" id="KW-1133">Transmembrane helix</keyword>
<dbReference type="Pfam" id="PF09911">
    <property type="entry name" value="DUF2140"/>
    <property type="match status" value="1"/>
</dbReference>
<organism evidence="2 3">
    <name type="scientific">Lottiidibacillus patelloidae</name>
    <dbReference type="NCBI Taxonomy" id="2670334"/>
    <lineage>
        <taxon>Bacteria</taxon>
        <taxon>Bacillati</taxon>
        <taxon>Bacillota</taxon>
        <taxon>Bacilli</taxon>
        <taxon>Bacillales</taxon>
        <taxon>Bacillaceae</taxon>
        <taxon>Lottiidibacillus</taxon>
    </lineage>
</organism>
<accession>A0A263BUH1</accession>
<protein>
    <recommendedName>
        <fullName evidence="4">DUF2140 domain-containing protein</fullName>
    </recommendedName>
</protein>
<sequence length="196" mass="22383">MGIKMKNWNKWKLSFFTILIMNIALLVTIVSFIVATPNTIENSPNNIQTEEVHFNVTTTKQQLNSLIRQYLTKNRKEEKISYAVVLADDITMVGTITAFGKKVSLLMSFEPKVKQNGDLVLEVKAIRLGKLRLPDRTVLKYIKDHYNIPNWVIVQPDKKAVYVSLNSLQLKNNIQLKASTFNLEEDDISFDVGITP</sequence>
<evidence type="ECO:0000256" key="1">
    <source>
        <dbReference type="SAM" id="Phobius"/>
    </source>
</evidence>
<name>A0A263BUH1_9BACI</name>
<dbReference type="EMBL" id="NPIA01000003">
    <property type="protein sequence ID" value="OZM57192.1"/>
    <property type="molecule type" value="Genomic_DNA"/>
</dbReference>
<keyword evidence="3" id="KW-1185">Reference proteome</keyword>
<proteinExistence type="predicted"/>
<reference evidence="2 3" key="2">
    <citation type="submission" date="2017-09" db="EMBL/GenBank/DDBJ databases">
        <title>Bacillus patelloidae sp. nov., isolated from the intestinal tract of a marine limpet.</title>
        <authorList>
            <person name="Liu R."/>
            <person name="Dong C."/>
            <person name="Shao Z."/>
        </authorList>
    </citation>
    <scope>NUCLEOTIDE SEQUENCE [LARGE SCALE GENOMIC DNA]</scope>
    <source>
        <strain evidence="2 3">SA5d-4</strain>
    </source>
</reference>
<gene>
    <name evidence="2" type="ORF">CIB95_06925</name>
</gene>
<keyword evidence="1" id="KW-0812">Transmembrane</keyword>
<dbReference type="AlphaFoldDB" id="A0A263BUH1"/>
<dbReference type="Proteomes" id="UP000217083">
    <property type="component" value="Unassembled WGS sequence"/>
</dbReference>
<comment type="caution">
    <text evidence="2">The sequence shown here is derived from an EMBL/GenBank/DDBJ whole genome shotgun (WGS) entry which is preliminary data.</text>
</comment>
<reference evidence="3" key="1">
    <citation type="submission" date="2017-08" db="EMBL/GenBank/DDBJ databases">
        <authorList>
            <person name="Huang Z."/>
        </authorList>
    </citation>
    <scope>NUCLEOTIDE SEQUENCE [LARGE SCALE GENOMIC DNA]</scope>
    <source>
        <strain evidence="3">SA5d-4</strain>
    </source>
</reference>
<dbReference type="InterPro" id="IPR018672">
    <property type="entry name" value="DUF2140"/>
</dbReference>
<keyword evidence="1" id="KW-0472">Membrane</keyword>
<feature type="transmembrane region" description="Helical" evidence="1">
    <location>
        <begin position="12"/>
        <end position="35"/>
    </location>
</feature>
<evidence type="ECO:0008006" key="4">
    <source>
        <dbReference type="Google" id="ProtNLM"/>
    </source>
</evidence>
<evidence type="ECO:0000313" key="3">
    <source>
        <dbReference type="Proteomes" id="UP000217083"/>
    </source>
</evidence>